<evidence type="ECO:0000256" key="1">
    <source>
        <dbReference type="SAM" id="MobiDB-lite"/>
    </source>
</evidence>
<sequence>MERPFSVERELEDWAETVARLPIQVRAALKAGNEALAVKLLVSGGKRDENWLTDVVFHARHPQLHGRAIRSGERALRREWTDIRARTVRPELPAPPVVAPPPPPPPPPPPRPVAEWRRLALAAAGIEPAGWKPDDGFERQRPIVERVYAYYTKLFNKNENLLWAGMAKLAGGAVYHGLTLAQQQFDAAKWNIGQDLGAGLVVNYALGLQLVLLRTQRAIFEDLAWQHEAFVQGVLPDLVAAAGVPAGAWPDIASGDPARVRQGNHALLLREQKTVVAPFYGRIRDMKDFDMIPDQMSREALSPLPGGKPFREVVPGGDITVFEDRWRWIETDMLPVYEGLTPQRRRQLVNTPLADLAARRWPPG</sequence>
<feature type="region of interest" description="Disordered" evidence="1">
    <location>
        <begin position="91"/>
        <end position="111"/>
    </location>
</feature>
<protein>
    <submittedName>
        <fullName evidence="2">Uncharacterized protein</fullName>
    </submittedName>
</protein>
<dbReference type="PATRIC" id="fig|1292037.4.peg.8095"/>
<evidence type="ECO:0000313" key="3">
    <source>
        <dbReference type="Proteomes" id="UP000014139"/>
    </source>
</evidence>
<dbReference type="AlphaFoldDB" id="R1H4G5"/>
<dbReference type="EMBL" id="AOUO01000756">
    <property type="protein sequence ID" value="EOD58540.1"/>
    <property type="molecule type" value="Genomic_DNA"/>
</dbReference>
<dbReference type="eggNOG" id="COG3103">
    <property type="taxonomic scope" value="Bacteria"/>
</dbReference>
<reference evidence="2 3" key="1">
    <citation type="submission" date="2013-02" db="EMBL/GenBank/DDBJ databases">
        <title>Draft genome sequence of Amycolatopsis vancoresmycina strain DSM 44592T.</title>
        <authorList>
            <person name="Kumar S."/>
            <person name="Kaur N."/>
            <person name="Kaur C."/>
            <person name="Raghava G.P.S."/>
            <person name="Mayilraj S."/>
        </authorList>
    </citation>
    <scope>NUCLEOTIDE SEQUENCE [LARGE SCALE GENOMIC DNA]</scope>
    <source>
        <strain evidence="2 3">DSM 44592</strain>
    </source>
</reference>
<gene>
    <name evidence="2" type="ORF">H480_43195</name>
</gene>
<organism evidence="2 3">
    <name type="scientific">Amycolatopsis vancoresmycina DSM 44592</name>
    <dbReference type="NCBI Taxonomy" id="1292037"/>
    <lineage>
        <taxon>Bacteria</taxon>
        <taxon>Bacillati</taxon>
        <taxon>Actinomycetota</taxon>
        <taxon>Actinomycetes</taxon>
        <taxon>Pseudonocardiales</taxon>
        <taxon>Pseudonocardiaceae</taxon>
        <taxon>Amycolatopsis</taxon>
    </lineage>
</organism>
<proteinExistence type="predicted"/>
<evidence type="ECO:0000313" key="2">
    <source>
        <dbReference type="EMBL" id="EOD58540.1"/>
    </source>
</evidence>
<name>R1H4G5_9PSEU</name>
<accession>R1H4G5</accession>
<keyword evidence="3" id="KW-1185">Reference proteome</keyword>
<comment type="caution">
    <text evidence="2">The sequence shown here is derived from an EMBL/GenBank/DDBJ whole genome shotgun (WGS) entry which is preliminary data.</text>
</comment>
<dbReference type="SUPFAM" id="SSF101447">
    <property type="entry name" value="Formin homology 2 domain (FH2 domain)"/>
    <property type="match status" value="1"/>
</dbReference>
<dbReference type="Proteomes" id="UP000014139">
    <property type="component" value="Unassembled WGS sequence"/>
</dbReference>
<feature type="compositionally biased region" description="Pro residues" evidence="1">
    <location>
        <begin position="92"/>
        <end position="111"/>
    </location>
</feature>